<protein>
    <submittedName>
        <fullName evidence="2">Uncharacterized protein</fullName>
    </submittedName>
</protein>
<sequence>MGTGEEATTNAGGFGRRGGDAEDDVEHATAIPEEETATSAGARATNSSRPETGRYWTPMRRPLRRASGEEEVMPEMRTASQRRGRWWRRRPVQRRGGTGGWRRSSGGNTTVAGGDAPLGVSA</sequence>
<dbReference type="EMBL" id="DP000011">
    <property type="protein sequence ID" value="ABA97369.1"/>
    <property type="molecule type" value="Genomic_DNA"/>
</dbReference>
<proteinExistence type="predicted"/>
<reference evidence="2" key="2">
    <citation type="submission" date="2005-04" db="EMBL/GenBank/DDBJ databases">
        <authorList>
            <person name="Buell C.R."/>
            <person name="Wing R.A."/>
            <person name="McCombie W.A."/>
            <person name="Ouyang S."/>
        </authorList>
    </citation>
    <scope>NUCLEOTIDE SEQUENCE</scope>
</reference>
<reference evidence="2" key="3">
    <citation type="submission" date="2006-01" db="EMBL/GenBank/DDBJ databases">
        <authorList>
            <person name="Buell R."/>
        </authorList>
    </citation>
    <scope>NUCLEOTIDE SEQUENCE</scope>
</reference>
<feature type="region of interest" description="Disordered" evidence="1">
    <location>
        <begin position="1"/>
        <end position="122"/>
    </location>
</feature>
<gene>
    <name evidence="2" type="ordered locus">LOC_Os12g17020</name>
</gene>
<feature type="compositionally biased region" description="Low complexity" evidence="1">
    <location>
        <begin position="1"/>
        <end position="11"/>
    </location>
</feature>
<evidence type="ECO:0000256" key="1">
    <source>
        <dbReference type="SAM" id="MobiDB-lite"/>
    </source>
</evidence>
<evidence type="ECO:0000313" key="2">
    <source>
        <dbReference type="EMBL" id="ABA97369.1"/>
    </source>
</evidence>
<feature type="compositionally biased region" description="Basic residues" evidence="1">
    <location>
        <begin position="80"/>
        <end position="93"/>
    </location>
</feature>
<reference evidence="2" key="1">
    <citation type="journal article" date="2005" name="BMC Biol.">
        <title>The sequence of rice chromosomes 11 and 12, rich in disease resistance genes and recent gene duplications.</title>
        <authorList>
            <consortium name="The rice chromosomes 11 and 12 sequencing consortia"/>
        </authorList>
    </citation>
    <scope>NUCLEOTIDE SEQUENCE [LARGE SCALE GENOMIC DNA]</scope>
</reference>
<accession>Q2QU95</accession>
<name>Q2QU95_ORYSJ</name>
<dbReference type="AlphaFoldDB" id="Q2QU95"/>
<organism evidence="2">
    <name type="scientific">Oryza sativa subsp. japonica</name>
    <name type="common">Rice</name>
    <dbReference type="NCBI Taxonomy" id="39947"/>
    <lineage>
        <taxon>Eukaryota</taxon>
        <taxon>Viridiplantae</taxon>
        <taxon>Streptophyta</taxon>
        <taxon>Embryophyta</taxon>
        <taxon>Tracheophyta</taxon>
        <taxon>Spermatophyta</taxon>
        <taxon>Magnoliopsida</taxon>
        <taxon>Liliopsida</taxon>
        <taxon>Poales</taxon>
        <taxon>Poaceae</taxon>
        <taxon>BOP clade</taxon>
        <taxon>Oryzoideae</taxon>
        <taxon>Oryzeae</taxon>
        <taxon>Oryzinae</taxon>
        <taxon>Oryza</taxon>
        <taxon>Oryza sativa</taxon>
    </lineage>
</organism>